<dbReference type="InterPro" id="IPR011990">
    <property type="entry name" value="TPR-like_helical_dom_sf"/>
</dbReference>
<dbReference type="Pfam" id="PF00085">
    <property type="entry name" value="Thioredoxin"/>
    <property type="match status" value="1"/>
</dbReference>
<proteinExistence type="inferred from homology"/>
<dbReference type="SUPFAM" id="SSF48452">
    <property type="entry name" value="TPR-like"/>
    <property type="match status" value="1"/>
</dbReference>
<feature type="domain" description="Thioredoxin" evidence="3">
    <location>
        <begin position="43"/>
        <end position="144"/>
    </location>
</feature>
<dbReference type="InterPro" id="IPR036249">
    <property type="entry name" value="Thioredoxin-like_sf"/>
</dbReference>
<evidence type="ECO:0000313" key="5">
    <source>
        <dbReference type="Proteomes" id="UP000224915"/>
    </source>
</evidence>
<dbReference type="Pfam" id="PF14559">
    <property type="entry name" value="TPR_19"/>
    <property type="match status" value="1"/>
</dbReference>
<dbReference type="AlphaFoldDB" id="A0A2A9D0V6"/>
<dbReference type="CDD" id="cd02956">
    <property type="entry name" value="ybbN"/>
    <property type="match status" value="1"/>
</dbReference>
<evidence type="ECO:0000313" key="4">
    <source>
        <dbReference type="EMBL" id="PFG20273.1"/>
    </source>
</evidence>
<evidence type="ECO:0000256" key="2">
    <source>
        <dbReference type="ARBA" id="ARBA00023284"/>
    </source>
</evidence>
<dbReference type="InterPro" id="IPR013766">
    <property type="entry name" value="Thioredoxin_domain"/>
</dbReference>
<organism evidence="4 5">
    <name type="scientific">Serinibacter salmoneus</name>
    <dbReference type="NCBI Taxonomy" id="556530"/>
    <lineage>
        <taxon>Bacteria</taxon>
        <taxon>Bacillati</taxon>
        <taxon>Actinomycetota</taxon>
        <taxon>Actinomycetes</taxon>
        <taxon>Micrococcales</taxon>
        <taxon>Beutenbergiaceae</taxon>
        <taxon>Serinibacter</taxon>
    </lineage>
</organism>
<keyword evidence="5" id="KW-1185">Reference proteome</keyword>
<dbReference type="Pfam" id="PF14561">
    <property type="entry name" value="TPR_20"/>
    <property type="match status" value="1"/>
</dbReference>
<accession>A0A2A9D0V6</accession>
<dbReference type="GO" id="GO:0005737">
    <property type="term" value="C:cytoplasm"/>
    <property type="evidence" value="ECO:0007669"/>
    <property type="project" value="TreeGrafter"/>
</dbReference>
<dbReference type="SUPFAM" id="SSF52833">
    <property type="entry name" value="Thioredoxin-like"/>
    <property type="match status" value="1"/>
</dbReference>
<reference evidence="4 5" key="1">
    <citation type="submission" date="2017-10" db="EMBL/GenBank/DDBJ databases">
        <title>Sequencing the genomes of 1000 actinobacteria strains.</title>
        <authorList>
            <person name="Klenk H.-P."/>
        </authorList>
    </citation>
    <scope>NUCLEOTIDE SEQUENCE [LARGE SCALE GENOMIC DNA]</scope>
    <source>
        <strain evidence="4 5">DSM 21801</strain>
    </source>
</reference>
<dbReference type="Proteomes" id="UP000224915">
    <property type="component" value="Unassembled WGS sequence"/>
</dbReference>
<dbReference type="PANTHER" id="PTHR45663">
    <property type="entry name" value="GEO12009P1"/>
    <property type="match status" value="1"/>
</dbReference>
<dbReference type="RefSeq" id="WP_098469282.1">
    <property type="nucleotide sequence ID" value="NZ_PDJD01000001.1"/>
</dbReference>
<gene>
    <name evidence="4" type="ORF">ATL40_1870</name>
</gene>
<dbReference type="Gene3D" id="1.25.40.10">
    <property type="entry name" value="Tetratricopeptide repeat domain"/>
    <property type="match status" value="1"/>
</dbReference>
<dbReference type="Gene3D" id="3.40.30.10">
    <property type="entry name" value="Glutaredoxin"/>
    <property type="match status" value="1"/>
</dbReference>
<name>A0A2A9D0V6_9MICO</name>
<dbReference type="GO" id="GO:0006950">
    <property type="term" value="P:response to stress"/>
    <property type="evidence" value="ECO:0007669"/>
    <property type="project" value="UniProtKB-ARBA"/>
</dbReference>
<comment type="caution">
    <text evidence="4">The sequence shown here is derived from an EMBL/GenBank/DDBJ whole genome shotgun (WGS) entry which is preliminary data.</text>
</comment>
<comment type="similarity">
    <text evidence="1">Belongs to the thioredoxin family.</text>
</comment>
<protein>
    <submittedName>
        <fullName evidence="4">Putative thioredoxin</fullName>
    </submittedName>
</protein>
<dbReference type="GO" id="GO:0015035">
    <property type="term" value="F:protein-disulfide reductase activity"/>
    <property type="evidence" value="ECO:0007669"/>
    <property type="project" value="TreeGrafter"/>
</dbReference>
<dbReference type="OrthoDB" id="5181746at2"/>
<evidence type="ECO:0000256" key="1">
    <source>
        <dbReference type="ARBA" id="ARBA00008987"/>
    </source>
</evidence>
<sequence>MSQPHFDPRGAVDLSMLQKPTPAQEAAAANSQAAARQAPAGVIVDLSPENFQQVVESSATVPVIVAIGASRTAAGEQMTPSLEQAAVAARGRFVLARLDADTQPEITQAFGVQGVPCAVAVIQGQPLPLFQGAPSAEQIQQVLDQVLQAAAQAGVTGTVPGADAEPEPEPEPEPELPPLHAEAYAAIEAGDYPRATAAYTKALNENPGDVDARIGIAQVALMERLEAVEDPAAAIATADAAGARDVDAQLLAADVEIGAGRAGAAFDRLIAVVQVTAAEDKERARKRLVELFELVDPASEELRAARRNLSLALF</sequence>
<dbReference type="EMBL" id="PDJD01000001">
    <property type="protein sequence ID" value="PFG20273.1"/>
    <property type="molecule type" value="Genomic_DNA"/>
</dbReference>
<dbReference type="PANTHER" id="PTHR45663:SF11">
    <property type="entry name" value="GEO12009P1"/>
    <property type="match status" value="1"/>
</dbReference>
<evidence type="ECO:0000259" key="3">
    <source>
        <dbReference type="Pfam" id="PF00085"/>
    </source>
</evidence>
<keyword evidence="2" id="KW-0676">Redox-active center</keyword>